<dbReference type="EMBL" id="BMLK01000011">
    <property type="protein sequence ID" value="GGN52319.1"/>
    <property type="molecule type" value="Genomic_DNA"/>
</dbReference>
<dbReference type="PRINTS" id="PR00080">
    <property type="entry name" value="SDRFAMILY"/>
</dbReference>
<comment type="caution">
    <text evidence="3">The sequence shown here is derived from an EMBL/GenBank/DDBJ whole genome shotgun (WGS) entry which is preliminary data.</text>
</comment>
<dbReference type="Proteomes" id="UP000605099">
    <property type="component" value="Unassembled WGS sequence"/>
</dbReference>
<evidence type="ECO:0000313" key="3">
    <source>
        <dbReference type="EMBL" id="GGN52319.1"/>
    </source>
</evidence>
<gene>
    <name evidence="3" type="ORF">GCM10011349_25700</name>
</gene>
<dbReference type="PRINTS" id="PR00081">
    <property type="entry name" value="GDHRDH"/>
</dbReference>
<evidence type="ECO:0000256" key="2">
    <source>
        <dbReference type="ARBA" id="ARBA00023002"/>
    </source>
</evidence>
<evidence type="ECO:0000256" key="1">
    <source>
        <dbReference type="ARBA" id="ARBA00006484"/>
    </source>
</evidence>
<keyword evidence="2" id="KW-0560">Oxidoreductase</keyword>
<reference evidence="4" key="1">
    <citation type="journal article" date="2019" name="Int. J. Syst. Evol. Microbiol.">
        <title>The Global Catalogue of Microorganisms (GCM) 10K type strain sequencing project: providing services to taxonomists for standard genome sequencing and annotation.</title>
        <authorList>
            <consortium name="The Broad Institute Genomics Platform"/>
            <consortium name="The Broad Institute Genome Sequencing Center for Infectious Disease"/>
            <person name="Wu L."/>
            <person name="Ma J."/>
        </authorList>
    </citation>
    <scope>NUCLEOTIDE SEQUENCE [LARGE SCALE GENOMIC DNA]</scope>
    <source>
        <strain evidence="4">CGMCC 1.6784</strain>
    </source>
</reference>
<evidence type="ECO:0000313" key="4">
    <source>
        <dbReference type="Proteomes" id="UP000605099"/>
    </source>
</evidence>
<evidence type="ECO:0008006" key="5">
    <source>
        <dbReference type="Google" id="ProtNLM"/>
    </source>
</evidence>
<dbReference type="NCBIfam" id="NF005559">
    <property type="entry name" value="PRK07231.1"/>
    <property type="match status" value="1"/>
</dbReference>
<dbReference type="Gene3D" id="3.40.50.720">
    <property type="entry name" value="NAD(P)-binding Rossmann-like Domain"/>
    <property type="match status" value="1"/>
</dbReference>
<comment type="similarity">
    <text evidence="1">Belongs to the short-chain dehydrogenases/reductases (SDR) family.</text>
</comment>
<protein>
    <recommendedName>
        <fullName evidence="5">Short-chain dehydrogenase</fullName>
    </recommendedName>
</protein>
<dbReference type="RefSeq" id="WP_188820090.1">
    <property type="nucleotide sequence ID" value="NZ_BMLK01000011.1"/>
</dbReference>
<dbReference type="SUPFAM" id="SSF51735">
    <property type="entry name" value="NAD(P)-binding Rossmann-fold domains"/>
    <property type="match status" value="1"/>
</dbReference>
<sequence>MALTEHMKLYSLSGRVALVTGGAQGMGAAICRLLADAGAQVVIADIQVDKAEALAAAIRERGASARSCRLDVADEASILSAIESIESEQGRLDVLVNNAGTQDRRMLEDTDSSYWDRVMAINLRGPALLTREAVRIMRAGRIDGRIVNIASNSAFHATAPSLMTYSTSKAGLAALTRAAAMEVAKDGIRVNALCPGNTTTEGQLTASGPAFPADQIARFAPPIGRAGTPEDIAGCVLFLASDVSGYVTGQTLVADGGWLTC</sequence>
<dbReference type="PANTHER" id="PTHR24321:SF8">
    <property type="entry name" value="ESTRADIOL 17-BETA-DEHYDROGENASE 8-RELATED"/>
    <property type="match status" value="1"/>
</dbReference>
<keyword evidence="4" id="KW-1185">Reference proteome</keyword>
<accession>A0ABQ2JQB1</accession>
<organism evidence="3 4">
    <name type="scientific">Novosphingobium indicum</name>
    <dbReference type="NCBI Taxonomy" id="462949"/>
    <lineage>
        <taxon>Bacteria</taxon>
        <taxon>Pseudomonadati</taxon>
        <taxon>Pseudomonadota</taxon>
        <taxon>Alphaproteobacteria</taxon>
        <taxon>Sphingomonadales</taxon>
        <taxon>Sphingomonadaceae</taxon>
        <taxon>Novosphingobium</taxon>
    </lineage>
</organism>
<proteinExistence type="inferred from homology"/>
<dbReference type="InterPro" id="IPR036291">
    <property type="entry name" value="NAD(P)-bd_dom_sf"/>
</dbReference>
<dbReference type="PANTHER" id="PTHR24321">
    <property type="entry name" value="DEHYDROGENASES, SHORT CHAIN"/>
    <property type="match status" value="1"/>
</dbReference>
<dbReference type="InterPro" id="IPR002347">
    <property type="entry name" value="SDR_fam"/>
</dbReference>
<dbReference type="PROSITE" id="PS00061">
    <property type="entry name" value="ADH_SHORT"/>
    <property type="match status" value="1"/>
</dbReference>
<name>A0ABQ2JQB1_9SPHN</name>
<dbReference type="Pfam" id="PF13561">
    <property type="entry name" value="adh_short_C2"/>
    <property type="match status" value="1"/>
</dbReference>
<dbReference type="InterPro" id="IPR020904">
    <property type="entry name" value="Sc_DH/Rdtase_CS"/>
</dbReference>